<dbReference type="PANTHER" id="PTHR45947:SF3">
    <property type="entry name" value="SULFOQUINOVOSYL TRANSFERASE SQD2"/>
    <property type="match status" value="1"/>
</dbReference>
<organism evidence="1 2">
    <name type="scientific">Vibrio lentus</name>
    <dbReference type="NCBI Taxonomy" id="136468"/>
    <lineage>
        <taxon>Bacteria</taxon>
        <taxon>Pseudomonadati</taxon>
        <taxon>Pseudomonadota</taxon>
        <taxon>Gammaproteobacteria</taxon>
        <taxon>Vibrionales</taxon>
        <taxon>Vibrionaceae</taxon>
        <taxon>Vibrio</taxon>
    </lineage>
</organism>
<dbReference type="GO" id="GO:0016757">
    <property type="term" value="F:glycosyltransferase activity"/>
    <property type="evidence" value="ECO:0007669"/>
    <property type="project" value="TreeGrafter"/>
</dbReference>
<dbReference type="RefSeq" id="WP_102559346.1">
    <property type="nucleotide sequence ID" value="NZ_MCYL01000045.1"/>
</dbReference>
<proteinExistence type="predicted"/>
<gene>
    <name evidence="1" type="ORF">BCT74_12145</name>
</gene>
<reference evidence="2" key="1">
    <citation type="submission" date="2016-07" db="EMBL/GenBank/DDBJ databases">
        <title>Nontailed viruses are major unrecognized killers of bacteria in the ocean.</title>
        <authorList>
            <person name="Kauffman K."/>
            <person name="Hussain F."/>
            <person name="Yang J."/>
            <person name="Arevalo P."/>
            <person name="Brown J."/>
            <person name="Cutler M."/>
            <person name="Kelly L."/>
            <person name="Polz M.F."/>
        </authorList>
    </citation>
    <scope>NUCLEOTIDE SEQUENCE [LARGE SCALE GENOMIC DNA]</scope>
    <source>
        <strain evidence="2">10N.261.51.B8</strain>
    </source>
</reference>
<evidence type="ECO:0000313" key="1">
    <source>
        <dbReference type="EMBL" id="PML53269.1"/>
    </source>
</evidence>
<dbReference type="EMBL" id="MCYL01000045">
    <property type="protein sequence ID" value="PML53269.1"/>
    <property type="molecule type" value="Genomic_DNA"/>
</dbReference>
<dbReference type="AlphaFoldDB" id="A0A2N7IA30"/>
<dbReference type="SUPFAM" id="SSF53756">
    <property type="entry name" value="UDP-Glycosyltransferase/glycogen phosphorylase"/>
    <property type="match status" value="1"/>
</dbReference>
<dbReference type="Gene3D" id="3.40.50.2000">
    <property type="entry name" value="Glycogen Phosphorylase B"/>
    <property type="match status" value="2"/>
</dbReference>
<dbReference type="Pfam" id="PF13692">
    <property type="entry name" value="Glyco_trans_1_4"/>
    <property type="match status" value="1"/>
</dbReference>
<comment type="caution">
    <text evidence="1">The sequence shown here is derived from an EMBL/GenBank/DDBJ whole genome shotgun (WGS) entry which is preliminary data.</text>
</comment>
<name>A0A2N7IA30_9VIBR</name>
<protein>
    <submittedName>
        <fullName evidence="1">Uncharacterized protein</fullName>
    </submittedName>
</protein>
<dbReference type="PANTHER" id="PTHR45947">
    <property type="entry name" value="SULFOQUINOVOSYL TRANSFERASE SQD2"/>
    <property type="match status" value="1"/>
</dbReference>
<dbReference type="CDD" id="cd03801">
    <property type="entry name" value="GT4_PimA-like"/>
    <property type="match status" value="1"/>
</dbReference>
<dbReference type="InterPro" id="IPR050194">
    <property type="entry name" value="Glycosyltransferase_grp1"/>
</dbReference>
<evidence type="ECO:0000313" key="2">
    <source>
        <dbReference type="Proteomes" id="UP000235746"/>
    </source>
</evidence>
<dbReference type="Proteomes" id="UP000235746">
    <property type="component" value="Unassembled WGS sequence"/>
</dbReference>
<accession>A0A2N7IA30</accession>
<sequence length="345" mass="39047">MKLVIYRRKIFTSSGAGQLIVMQAKKLKKLGRAFELTCQKGWGTLWFKHFQPAKKAKVVNDKLIINESQNTAIIDHEGSLRNADLTFIHNVPLTNIVHDENSFTGWLRRSENHVFTPSQCAKNVMVDLGIEESRISVIHPGYNHQKFNPTAKAQHQHKAKQALGFGEYSKVIGFITSGHFEKRGLKEFLDICQKVAIERDDIAFFVLGAKRIPKELSQHPALSLKQFRYKPSNSKPNFWLSSLDIFVYPAKFEEFGMVVAEALAMGTPVITTQNVGAHEVLSEEFKDWINPSVDVDWFSERILRLADDNNIFEGLVKAAVKSAAYDDTDYATRSLAAIDKHLLQS</sequence>